<evidence type="ECO:0000259" key="5">
    <source>
        <dbReference type="PROSITE" id="PS50600"/>
    </source>
</evidence>
<reference evidence="6 7" key="1">
    <citation type="journal article" date="2017" name="Front. Genet.">
        <title>Draft sequencing of the heterozygous diploid genome of Satsuma (Citrus unshiu Marc.) using a hybrid assembly approach.</title>
        <authorList>
            <person name="Shimizu T."/>
            <person name="Tanizawa Y."/>
            <person name="Mochizuki T."/>
            <person name="Nagasaki H."/>
            <person name="Yoshioka T."/>
            <person name="Toyoda A."/>
            <person name="Fujiyama A."/>
            <person name="Kaminuma E."/>
            <person name="Nakamura Y."/>
        </authorList>
    </citation>
    <scope>NUCLEOTIDE SEQUENCE [LARGE SCALE GENOMIC DNA]</scope>
    <source>
        <strain evidence="7">cv. Miyagawa wase</strain>
    </source>
</reference>
<dbReference type="PANTHER" id="PTHR48450:SF1">
    <property type="entry name" value="DUF1985 DOMAIN-CONTAINING PROTEIN"/>
    <property type="match status" value="1"/>
</dbReference>
<dbReference type="Pfam" id="PF02902">
    <property type="entry name" value="Peptidase_C48"/>
    <property type="match status" value="1"/>
</dbReference>
<dbReference type="SUPFAM" id="SSF54001">
    <property type="entry name" value="Cysteine proteinases"/>
    <property type="match status" value="1"/>
</dbReference>
<dbReference type="InterPro" id="IPR038765">
    <property type="entry name" value="Papain-like_cys_pep_sf"/>
</dbReference>
<dbReference type="EMBL" id="BDQV01000321">
    <property type="protein sequence ID" value="GAY62775.1"/>
    <property type="molecule type" value="Genomic_DNA"/>
</dbReference>
<feature type="domain" description="Ubiquitin-like protease family profile" evidence="5">
    <location>
        <begin position="566"/>
        <end position="678"/>
    </location>
</feature>
<name>A0A2H5QEW7_CITUN</name>
<proteinExistence type="inferred from homology"/>
<feature type="compositionally biased region" description="Basic and acidic residues" evidence="4">
    <location>
        <begin position="320"/>
        <end position="384"/>
    </location>
</feature>
<protein>
    <recommendedName>
        <fullName evidence="5">Ubiquitin-like protease family profile domain-containing protein</fullName>
    </recommendedName>
</protein>
<dbReference type="Gene3D" id="3.40.395.10">
    <property type="entry name" value="Adenoviral Proteinase, Chain A"/>
    <property type="match status" value="1"/>
</dbReference>
<comment type="similarity">
    <text evidence="1">Belongs to the peptidase C48 family.</text>
</comment>
<accession>A0A2H5QEW7</accession>
<evidence type="ECO:0000256" key="3">
    <source>
        <dbReference type="ARBA" id="ARBA00022801"/>
    </source>
</evidence>
<evidence type="ECO:0000256" key="1">
    <source>
        <dbReference type="ARBA" id="ARBA00005234"/>
    </source>
</evidence>
<sequence>MKLYFDDHFPGRISETSKFKKVIAAIQCKLTRKQLSLFRSDVFGHFLDLGSYNFSGVIFHNLLLRQVAHKKTNKNQLWFQIGEHLTQHRLLNKYFGGRFKDLTLKQLDARFFALKFRAMDDTDALKIALYYFADRVLKGRKDHSQADFQLMNHVDDIDHFRSRPWGRLSWEIIDDSLNNALNQKANKFKMERLKDPSHNIEKYNIYGFSHGVQAWLFEVIEGIPSQWAVKINNHIPRILKWKAFVSSKITYDSVHLFFNDNTRVGNVMQTLQADANEEITNYWKSVKDYVPRIPIWVRNYQFIVNAPLIRMKVPEQNPIDDEHAPANQDDRDEHAPSDRDEHAPSDHDDHNEHAPSDYNDRDEHAPADQDDRDYNSDNTKDPESRTKLSFDYVIRRMDKIDSSISALKSELREFRQDVMGFIHSYNDGTSKRGYDTSPTGRSYMTPGDRGVYTDVGGNNDQTPMSLYSLYGEVSGDSVQILTEAPPCISKFGRPYRPSYVFDSPYMIPPFKKVRNIRPAPTLQIMDRDIDERTNVDINPLRGLEDPRGFDEFDQWFAGAITVDRTIRQSHKFFEILLGHDALGWLGDEYIHEYLRLISEKQRQYPNAMSQRVTHTDTFFWVFLKQLWNDGDCDLNSLQYSYNFNSYIDGREEIMSKRFTYVDMVFIPVNLGGDHWIVA</sequence>
<evidence type="ECO:0000256" key="2">
    <source>
        <dbReference type="ARBA" id="ARBA00022670"/>
    </source>
</evidence>
<dbReference type="AlphaFoldDB" id="A0A2H5QEW7"/>
<dbReference type="GO" id="GO:0006508">
    <property type="term" value="P:proteolysis"/>
    <property type="evidence" value="ECO:0007669"/>
    <property type="project" value="UniProtKB-KW"/>
</dbReference>
<dbReference type="PROSITE" id="PS50600">
    <property type="entry name" value="ULP_PROTEASE"/>
    <property type="match status" value="1"/>
</dbReference>
<keyword evidence="2" id="KW-0645">Protease</keyword>
<comment type="caution">
    <text evidence="6">The sequence shown here is derived from an EMBL/GenBank/DDBJ whole genome shotgun (WGS) entry which is preliminary data.</text>
</comment>
<dbReference type="GO" id="GO:0008234">
    <property type="term" value="F:cysteine-type peptidase activity"/>
    <property type="evidence" value="ECO:0007669"/>
    <property type="project" value="InterPro"/>
</dbReference>
<evidence type="ECO:0000256" key="4">
    <source>
        <dbReference type="SAM" id="MobiDB-lite"/>
    </source>
</evidence>
<gene>
    <name evidence="6" type="ORF">CUMW_220460</name>
</gene>
<feature type="region of interest" description="Disordered" evidence="4">
    <location>
        <begin position="318"/>
        <end position="384"/>
    </location>
</feature>
<evidence type="ECO:0000313" key="7">
    <source>
        <dbReference type="Proteomes" id="UP000236630"/>
    </source>
</evidence>
<keyword evidence="3" id="KW-0378">Hydrolase</keyword>
<dbReference type="PANTHER" id="PTHR48450">
    <property type="entry name" value="DUF1985 DOMAIN-CONTAINING PROTEIN"/>
    <property type="match status" value="1"/>
</dbReference>
<evidence type="ECO:0000313" key="6">
    <source>
        <dbReference type="EMBL" id="GAY62775.1"/>
    </source>
</evidence>
<keyword evidence="7" id="KW-1185">Reference proteome</keyword>
<organism evidence="6 7">
    <name type="scientific">Citrus unshiu</name>
    <name type="common">Satsuma mandarin</name>
    <name type="synonym">Citrus nobilis var. unshiu</name>
    <dbReference type="NCBI Taxonomy" id="55188"/>
    <lineage>
        <taxon>Eukaryota</taxon>
        <taxon>Viridiplantae</taxon>
        <taxon>Streptophyta</taxon>
        <taxon>Embryophyta</taxon>
        <taxon>Tracheophyta</taxon>
        <taxon>Spermatophyta</taxon>
        <taxon>Magnoliopsida</taxon>
        <taxon>eudicotyledons</taxon>
        <taxon>Gunneridae</taxon>
        <taxon>Pentapetalae</taxon>
        <taxon>rosids</taxon>
        <taxon>malvids</taxon>
        <taxon>Sapindales</taxon>
        <taxon>Rutaceae</taxon>
        <taxon>Aurantioideae</taxon>
        <taxon>Citrus</taxon>
    </lineage>
</organism>
<dbReference type="InterPro" id="IPR003653">
    <property type="entry name" value="Peptidase_C48_C"/>
</dbReference>
<dbReference type="Proteomes" id="UP000236630">
    <property type="component" value="Unassembled WGS sequence"/>
</dbReference>